<protein>
    <submittedName>
        <fullName evidence="2">Uncharacterized protein</fullName>
    </submittedName>
</protein>
<keyword evidence="3" id="KW-1185">Reference proteome</keyword>
<dbReference type="AlphaFoldDB" id="A0AAP0EMC5"/>
<sequence length="69" mass="7418">MAIEGADQSREGDNDRAEHERRALAGAEATSMAERSESRVTMAERTGAEVTMADRSRDDDGGAETTMAE</sequence>
<name>A0AAP0EMC5_9MAGN</name>
<feature type="compositionally biased region" description="Basic and acidic residues" evidence="1">
    <location>
        <begin position="7"/>
        <end position="23"/>
    </location>
</feature>
<evidence type="ECO:0000313" key="2">
    <source>
        <dbReference type="EMBL" id="KAK9096156.1"/>
    </source>
</evidence>
<dbReference type="Proteomes" id="UP001417504">
    <property type="component" value="Unassembled WGS sequence"/>
</dbReference>
<comment type="caution">
    <text evidence="2">The sequence shown here is derived from an EMBL/GenBank/DDBJ whole genome shotgun (WGS) entry which is preliminary data.</text>
</comment>
<feature type="region of interest" description="Disordered" evidence="1">
    <location>
        <begin position="1"/>
        <end position="69"/>
    </location>
</feature>
<accession>A0AAP0EMC5</accession>
<gene>
    <name evidence="2" type="ORF">Sjap_021653</name>
</gene>
<proteinExistence type="predicted"/>
<organism evidence="2 3">
    <name type="scientific">Stephania japonica</name>
    <dbReference type="NCBI Taxonomy" id="461633"/>
    <lineage>
        <taxon>Eukaryota</taxon>
        <taxon>Viridiplantae</taxon>
        <taxon>Streptophyta</taxon>
        <taxon>Embryophyta</taxon>
        <taxon>Tracheophyta</taxon>
        <taxon>Spermatophyta</taxon>
        <taxon>Magnoliopsida</taxon>
        <taxon>Ranunculales</taxon>
        <taxon>Menispermaceae</taxon>
        <taxon>Menispermoideae</taxon>
        <taxon>Cissampelideae</taxon>
        <taxon>Stephania</taxon>
    </lineage>
</organism>
<reference evidence="2 3" key="1">
    <citation type="submission" date="2024-01" db="EMBL/GenBank/DDBJ databases">
        <title>Genome assemblies of Stephania.</title>
        <authorList>
            <person name="Yang L."/>
        </authorList>
    </citation>
    <scope>NUCLEOTIDE SEQUENCE [LARGE SCALE GENOMIC DNA]</scope>
    <source>
        <strain evidence="2">QJT</strain>
        <tissue evidence="2">Leaf</tissue>
    </source>
</reference>
<dbReference type="EMBL" id="JBBNAE010000009">
    <property type="protein sequence ID" value="KAK9096156.1"/>
    <property type="molecule type" value="Genomic_DNA"/>
</dbReference>
<evidence type="ECO:0000256" key="1">
    <source>
        <dbReference type="SAM" id="MobiDB-lite"/>
    </source>
</evidence>
<evidence type="ECO:0000313" key="3">
    <source>
        <dbReference type="Proteomes" id="UP001417504"/>
    </source>
</evidence>